<dbReference type="Pfam" id="PF25250">
    <property type="entry name" value="DUF7852"/>
    <property type="match status" value="2"/>
</dbReference>
<protein>
    <recommendedName>
        <fullName evidence="2">DUF7852 domain-containing protein</fullName>
    </recommendedName>
</protein>
<dbReference type="Proteomes" id="UP000632377">
    <property type="component" value="Unassembled WGS sequence"/>
</dbReference>
<evidence type="ECO:0000313" key="4">
    <source>
        <dbReference type="Proteomes" id="UP000632377"/>
    </source>
</evidence>
<sequence length="261" mass="30537">MDYKEMNKGNNDYNNSQPTDKHESKCKECEAKVIESSTLGDCPNTCHPKFPHYKVPVVIAEFTVQIDNESKIKLCEQAIEIKRIRKNVFLTQCRLIGKTGKVFISGFVRKNIEYATMDCYNNSGICGDIKHTTVHVPFQCVTELKNMRPVNIQANPVTEEIIYFDEKSMGRNMKETELHSEEYFNERVYCELVHASIHEADIVKECEKINSMPVEVMFQEFIEKEVICLTIKLLQNQQIYDYQPTKYPECDCKDKEYYYKE</sequence>
<evidence type="ECO:0000259" key="2">
    <source>
        <dbReference type="Pfam" id="PF25250"/>
    </source>
</evidence>
<accession>A0ABS1TIK0</accession>
<dbReference type="InterPro" id="IPR054845">
    <property type="entry name" value="Exosporium_prot_C"/>
</dbReference>
<dbReference type="EMBL" id="JAESWC010000019">
    <property type="protein sequence ID" value="MBL4938421.1"/>
    <property type="molecule type" value="Genomic_DNA"/>
</dbReference>
<feature type="region of interest" description="Disordered" evidence="1">
    <location>
        <begin position="1"/>
        <end position="22"/>
    </location>
</feature>
<organism evidence="3 4">
    <name type="scientific">Clostridium rhizosphaerae</name>
    <dbReference type="NCBI Taxonomy" id="2803861"/>
    <lineage>
        <taxon>Bacteria</taxon>
        <taxon>Bacillati</taxon>
        <taxon>Bacillota</taxon>
        <taxon>Clostridia</taxon>
        <taxon>Eubacteriales</taxon>
        <taxon>Clostridiaceae</taxon>
        <taxon>Clostridium</taxon>
    </lineage>
</organism>
<feature type="domain" description="DUF7852" evidence="2">
    <location>
        <begin position="23"/>
        <end position="121"/>
    </location>
</feature>
<keyword evidence="4" id="KW-1185">Reference proteome</keyword>
<evidence type="ECO:0000313" key="3">
    <source>
        <dbReference type="EMBL" id="MBL4938421.1"/>
    </source>
</evidence>
<feature type="domain" description="DUF7852" evidence="2">
    <location>
        <begin position="127"/>
        <end position="207"/>
    </location>
</feature>
<dbReference type="InterPro" id="IPR057174">
    <property type="entry name" value="DUF7852"/>
</dbReference>
<reference evidence="3 4" key="1">
    <citation type="submission" date="2021-01" db="EMBL/GenBank/DDBJ databases">
        <title>Genome public.</title>
        <authorList>
            <person name="Liu C."/>
            <person name="Sun Q."/>
        </authorList>
    </citation>
    <scope>NUCLEOTIDE SEQUENCE [LARGE SCALE GENOMIC DNA]</scope>
    <source>
        <strain evidence="3 4">YIM B02515</strain>
    </source>
</reference>
<proteinExistence type="predicted"/>
<dbReference type="NCBIfam" id="NF045794">
    <property type="entry name" value="CsxC_fam"/>
    <property type="match status" value="1"/>
</dbReference>
<evidence type="ECO:0000256" key="1">
    <source>
        <dbReference type="SAM" id="MobiDB-lite"/>
    </source>
</evidence>
<gene>
    <name evidence="3" type="ORF">JK636_22165</name>
</gene>
<comment type="caution">
    <text evidence="3">The sequence shown here is derived from an EMBL/GenBank/DDBJ whole genome shotgun (WGS) entry which is preliminary data.</text>
</comment>
<feature type="compositionally biased region" description="Polar residues" evidence="1">
    <location>
        <begin position="8"/>
        <end position="18"/>
    </location>
</feature>
<name>A0ABS1TIK0_9CLOT</name>
<dbReference type="RefSeq" id="WP_202751161.1">
    <property type="nucleotide sequence ID" value="NZ_JAESWC010000019.1"/>
</dbReference>